<dbReference type="GO" id="GO:0046872">
    <property type="term" value="F:metal ion binding"/>
    <property type="evidence" value="ECO:0007669"/>
    <property type="project" value="UniProtKB-KW"/>
</dbReference>
<dbReference type="InterPro" id="IPR004567">
    <property type="entry name" value="Type_II_PanK"/>
</dbReference>
<dbReference type="GO" id="GO:0005524">
    <property type="term" value="F:ATP binding"/>
    <property type="evidence" value="ECO:0007669"/>
    <property type="project" value="UniProtKB-KW"/>
</dbReference>
<evidence type="ECO:0000256" key="23">
    <source>
        <dbReference type="SAM" id="MobiDB-lite"/>
    </source>
</evidence>
<evidence type="ECO:0000256" key="7">
    <source>
        <dbReference type="ARBA" id="ARBA00022679"/>
    </source>
</evidence>
<evidence type="ECO:0000256" key="17">
    <source>
        <dbReference type="ARBA" id="ARBA00050986"/>
    </source>
</evidence>
<feature type="domain" description="Damage-control phosphatase ARMT1-like metal-binding" evidence="24">
    <location>
        <begin position="671"/>
        <end position="980"/>
    </location>
</feature>
<dbReference type="Gene3D" id="3.30.420.40">
    <property type="match status" value="1"/>
</dbReference>
<dbReference type="AlphaFoldDB" id="A0AAV8QET5"/>
<dbReference type="NCBIfam" id="TIGR00555">
    <property type="entry name" value="panK_eukar"/>
    <property type="match status" value="1"/>
</dbReference>
<name>A0AAV8QET5_ENSVE</name>
<comment type="catalytic activity">
    <reaction evidence="15">
        <text>(R)-4'-phosphopantetheine + H2O = (R)-pantetheine + phosphate</text>
        <dbReference type="Rhea" id="RHEA:68328"/>
        <dbReference type="ChEBI" id="CHEBI:15377"/>
        <dbReference type="ChEBI" id="CHEBI:16753"/>
        <dbReference type="ChEBI" id="CHEBI:43474"/>
        <dbReference type="ChEBI" id="CHEBI:61723"/>
    </reaction>
    <physiologicalReaction direction="left-to-right" evidence="15">
        <dbReference type="Rhea" id="RHEA:68329"/>
    </physiologicalReaction>
</comment>
<reference evidence="25 26" key="1">
    <citation type="submission" date="2022-12" db="EMBL/GenBank/DDBJ databases">
        <title>Chromosome-scale assembly of the Ensete ventricosum genome.</title>
        <authorList>
            <person name="Dussert Y."/>
            <person name="Stocks J."/>
            <person name="Wendawek A."/>
            <person name="Woldeyes F."/>
            <person name="Nichols R.A."/>
            <person name="Borrell J.S."/>
        </authorList>
    </citation>
    <scope>NUCLEOTIDE SEQUENCE [LARGE SCALE GENOMIC DNA]</scope>
    <source>
        <strain evidence="26">cv. Maze</strain>
        <tissue evidence="25">Seeds</tissue>
    </source>
</reference>
<keyword evidence="12" id="KW-0067">ATP-binding</keyword>
<dbReference type="GO" id="GO:0005829">
    <property type="term" value="C:cytosol"/>
    <property type="evidence" value="ECO:0007669"/>
    <property type="project" value="TreeGrafter"/>
</dbReference>
<dbReference type="FunFam" id="1.20.1700.10:FF:000002">
    <property type="entry name" value="Pantothenate kinase 2"/>
    <property type="match status" value="1"/>
</dbReference>
<dbReference type="InterPro" id="IPR002791">
    <property type="entry name" value="ARMT1-like_metal-bd"/>
</dbReference>
<keyword evidence="11" id="KW-0378">Hydrolase</keyword>
<dbReference type="InterPro" id="IPR043129">
    <property type="entry name" value="ATPase_NBD"/>
</dbReference>
<evidence type="ECO:0000313" key="26">
    <source>
        <dbReference type="Proteomes" id="UP001222027"/>
    </source>
</evidence>
<evidence type="ECO:0000256" key="2">
    <source>
        <dbReference type="ARBA" id="ARBA00001967"/>
    </source>
</evidence>
<dbReference type="SUPFAM" id="SSF53067">
    <property type="entry name" value="Actin-like ATPase domain"/>
    <property type="match status" value="2"/>
</dbReference>
<comment type="similarity">
    <text evidence="4">In the N-terminal section; belongs to the type II pantothenate kinase family.</text>
</comment>
<dbReference type="GO" id="GO:0015937">
    <property type="term" value="P:coenzyme A biosynthetic process"/>
    <property type="evidence" value="ECO:0007669"/>
    <property type="project" value="UniProtKB-KW"/>
</dbReference>
<dbReference type="FunFam" id="3.30.420.510:FF:000003">
    <property type="entry name" value="Pantothenate kinase 2"/>
    <property type="match status" value="1"/>
</dbReference>
<evidence type="ECO:0000313" key="25">
    <source>
        <dbReference type="EMBL" id="KAJ8476070.1"/>
    </source>
</evidence>
<organism evidence="25 26">
    <name type="scientific">Ensete ventricosum</name>
    <name type="common">Abyssinian banana</name>
    <name type="synonym">Musa ensete</name>
    <dbReference type="NCBI Taxonomy" id="4639"/>
    <lineage>
        <taxon>Eukaryota</taxon>
        <taxon>Viridiplantae</taxon>
        <taxon>Streptophyta</taxon>
        <taxon>Embryophyta</taxon>
        <taxon>Tracheophyta</taxon>
        <taxon>Spermatophyta</taxon>
        <taxon>Magnoliopsida</taxon>
        <taxon>Liliopsida</taxon>
        <taxon>Zingiberales</taxon>
        <taxon>Musaceae</taxon>
        <taxon>Ensete</taxon>
    </lineage>
</organism>
<gene>
    <name evidence="25" type="ORF">OPV22_019797</name>
</gene>
<dbReference type="GO" id="GO:0005634">
    <property type="term" value="C:nucleus"/>
    <property type="evidence" value="ECO:0007669"/>
    <property type="project" value="TreeGrafter"/>
</dbReference>
<comment type="catalytic activity">
    <reaction evidence="17">
        <text>(R)-4'-phosphopantothenate + H2O = (R)-pantothenate + phosphate</text>
        <dbReference type="Rhea" id="RHEA:68332"/>
        <dbReference type="ChEBI" id="CHEBI:10986"/>
        <dbReference type="ChEBI" id="CHEBI:15377"/>
        <dbReference type="ChEBI" id="CHEBI:29032"/>
        <dbReference type="ChEBI" id="CHEBI:43474"/>
    </reaction>
    <physiologicalReaction direction="left-to-right" evidence="17">
        <dbReference type="Rhea" id="RHEA:68333"/>
    </physiologicalReaction>
</comment>
<keyword evidence="26" id="KW-1185">Reference proteome</keyword>
<dbReference type="GO" id="GO:0004594">
    <property type="term" value="F:pantothenate kinase activity"/>
    <property type="evidence" value="ECO:0007669"/>
    <property type="project" value="UniProtKB-EC"/>
</dbReference>
<keyword evidence="7" id="KW-0808">Transferase</keyword>
<protein>
    <recommendedName>
        <fullName evidence="21">Pantothenate kinase 2</fullName>
        <ecNumber evidence="5">2.7.1.33</ecNumber>
    </recommendedName>
    <alternativeName>
        <fullName evidence="22">Pantothenic acid kinase 2</fullName>
    </alternativeName>
</protein>
<evidence type="ECO:0000256" key="20">
    <source>
        <dbReference type="ARBA" id="ARBA00061149"/>
    </source>
</evidence>
<evidence type="ECO:0000256" key="18">
    <source>
        <dbReference type="ARBA" id="ARBA00051980"/>
    </source>
</evidence>
<feature type="compositionally biased region" description="Polar residues" evidence="23">
    <location>
        <begin position="131"/>
        <end position="145"/>
    </location>
</feature>
<evidence type="ECO:0000256" key="9">
    <source>
        <dbReference type="ARBA" id="ARBA00022741"/>
    </source>
</evidence>
<evidence type="ECO:0000256" key="8">
    <source>
        <dbReference type="ARBA" id="ARBA00022723"/>
    </source>
</evidence>
<comment type="catalytic activity">
    <reaction evidence="18">
        <text>(R)-pantothenate + ATP = (R)-4'-phosphopantothenate + ADP + H(+)</text>
        <dbReference type="Rhea" id="RHEA:16373"/>
        <dbReference type="ChEBI" id="CHEBI:10986"/>
        <dbReference type="ChEBI" id="CHEBI:15378"/>
        <dbReference type="ChEBI" id="CHEBI:29032"/>
        <dbReference type="ChEBI" id="CHEBI:30616"/>
        <dbReference type="ChEBI" id="CHEBI:456216"/>
        <dbReference type="EC" id="2.7.1.33"/>
    </reaction>
    <physiologicalReaction direction="left-to-right" evidence="18">
        <dbReference type="Rhea" id="RHEA:16374"/>
    </physiologicalReaction>
</comment>
<comment type="cofactor">
    <cofactor evidence="1">
        <name>Mn(2+)</name>
        <dbReference type="ChEBI" id="CHEBI:29035"/>
    </cofactor>
</comment>
<evidence type="ECO:0000256" key="4">
    <source>
        <dbReference type="ARBA" id="ARBA00005538"/>
    </source>
</evidence>
<feature type="compositionally biased region" description="Basic and acidic residues" evidence="23">
    <location>
        <begin position="113"/>
        <end position="130"/>
    </location>
</feature>
<dbReference type="InterPro" id="IPR035073">
    <property type="entry name" value="At2g17340_3_helix_bundle"/>
</dbReference>
<feature type="region of interest" description="Disordered" evidence="23">
    <location>
        <begin position="105"/>
        <end position="149"/>
    </location>
</feature>
<evidence type="ECO:0000256" key="5">
    <source>
        <dbReference type="ARBA" id="ARBA00012102"/>
    </source>
</evidence>
<dbReference type="FunFam" id="3.30.420.40:FF:000273">
    <property type="entry name" value="Pantothenate kinase 2"/>
    <property type="match status" value="1"/>
</dbReference>
<comment type="function">
    <text evidence="19">Catalyzes the phosphorylation of pantothenate the first step in CoA biosynthesis. May play a role in the physiological regulation of the intracellular CoA concentration. Functionally redudant with PANK1. The phosphatase activity shows preference for normal or oxidatively damaged intermediates of 4'-phosphopantetheine, which provides strong indirect evidence that the phosphatase activity pre-empts damage in the CoA pathway. Hydrolyzing excess 4'-phosphopantetheine could constitute a directed overflow mechanism to prevent its oxidation to the S-sulfonate, sulfonate, or other forms. Hydrolyzing 4'-phosphopantetheine sulfonate or S-sulfonate would forestall their conversion to inactive forms of CoA and acyl carrier protein.</text>
</comment>
<keyword evidence="13" id="KW-0173">Coenzyme A biosynthesis</keyword>
<evidence type="ECO:0000256" key="3">
    <source>
        <dbReference type="ARBA" id="ARBA00005225"/>
    </source>
</evidence>
<keyword evidence="8" id="KW-0479">Metal-binding</keyword>
<dbReference type="Proteomes" id="UP001222027">
    <property type="component" value="Unassembled WGS sequence"/>
</dbReference>
<keyword evidence="9" id="KW-0547">Nucleotide-binding</keyword>
<dbReference type="Gene3D" id="1.20.1700.10">
    <property type="entry name" value="AF1104-like"/>
    <property type="match status" value="1"/>
</dbReference>
<evidence type="ECO:0000256" key="15">
    <source>
        <dbReference type="ARBA" id="ARBA00029312"/>
    </source>
</evidence>
<keyword evidence="6" id="KW-0533">Nickel</keyword>
<evidence type="ECO:0000256" key="12">
    <source>
        <dbReference type="ARBA" id="ARBA00022840"/>
    </source>
</evidence>
<proteinExistence type="inferred from homology"/>
<dbReference type="CDD" id="cd24123">
    <property type="entry name" value="ASKHA_NBD_PanK-II_Pank4"/>
    <property type="match status" value="1"/>
</dbReference>
<evidence type="ECO:0000259" key="24">
    <source>
        <dbReference type="Pfam" id="PF01937"/>
    </source>
</evidence>
<evidence type="ECO:0000256" key="16">
    <source>
        <dbReference type="ARBA" id="ARBA00029319"/>
    </source>
</evidence>
<dbReference type="Gene3D" id="3.40.50.10880">
    <property type="entry name" value="Uncharacterised protein PF01937, DUF89, domain 3"/>
    <property type="match status" value="1"/>
</dbReference>
<comment type="caution">
    <text evidence="25">The sequence shown here is derived from an EMBL/GenBank/DDBJ whole genome shotgun (WGS) entry which is preliminary data.</text>
</comment>
<comment type="catalytic activity">
    <reaction evidence="16">
        <text>(R)-4'-phosphopantetheine sulfonate + H2O = (R)-pantetheine sulfonate + phosphate</text>
        <dbReference type="Rhea" id="RHEA:68336"/>
        <dbReference type="ChEBI" id="CHEBI:15377"/>
        <dbReference type="ChEBI" id="CHEBI:43474"/>
        <dbReference type="ChEBI" id="CHEBI:177300"/>
        <dbReference type="ChEBI" id="CHEBI:177301"/>
    </reaction>
    <physiologicalReaction direction="left-to-right" evidence="16">
        <dbReference type="Rhea" id="RHEA:68337"/>
    </physiologicalReaction>
</comment>
<comment type="cofactor">
    <cofactor evidence="2">
        <name>Ni(2+)</name>
        <dbReference type="ChEBI" id="CHEBI:49786"/>
    </cofactor>
</comment>
<dbReference type="PANTHER" id="PTHR12280">
    <property type="entry name" value="PANTOTHENATE KINASE"/>
    <property type="match status" value="1"/>
</dbReference>
<keyword evidence="14" id="KW-0464">Manganese</keyword>
<dbReference type="EMBL" id="JAQQAF010000006">
    <property type="protein sequence ID" value="KAJ8476070.1"/>
    <property type="molecule type" value="Genomic_DNA"/>
</dbReference>
<dbReference type="PANTHER" id="PTHR12280:SF20">
    <property type="entry name" value="4'-PHOSPHOPANTETHEINE PHOSPHATASE"/>
    <property type="match status" value="1"/>
</dbReference>
<dbReference type="GO" id="GO:0016787">
    <property type="term" value="F:hydrolase activity"/>
    <property type="evidence" value="ECO:0007669"/>
    <property type="project" value="UniProtKB-KW"/>
</dbReference>
<evidence type="ECO:0000256" key="22">
    <source>
        <dbReference type="ARBA" id="ARBA00075239"/>
    </source>
</evidence>
<dbReference type="Gene3D" id="3.30.420.510">
    <property type="match status" value="1"/>
</dbReference>
<comment type="similarity">
    <text evidence="20">In the C-terminal section; belongs to the damage-control phosphatase family. Phosphopantetheine phosphatase II subfamily.</text>
</comment>
<evidence type="ECO:0000256" key="13">
    <source>
        <dbReference type="ARBA" id="ARBA00022993"/>
    </source>
</evidence>
<evidence type="ECO:0000256" key="19">
    <source>
        <dbReference type="ARBA" id="ARBA00058977"/>
    </source>
</evidence>
<sequence length="1012" mass="112850">MLRAAGRRILDLRLRFRYRLLLRRYRIGEGVDRRHRLNGQRIWIPPIRCFRRFYLSAVCPSIRLGCQPNVVTSTTHRKPAHWTDLLLVIKTVGVRQTVGKGRFMASELNNSNPDHDYGKEKLKHSSKEEIVSTTTNSMPRSSSRPQLDVSRAAIQGDSEDRNPTILLPNQSDDISHLAVDIGGSLIKLVYFSRHEEQSPDDKRKRSMKKMFGLSYGNRRTYPILGGRLHFVKFETGKLNECLDFISSKQLHRGGIDSPSWRSGTQTDDNIVIKATGGGAYKFADVFKERLGVSLDKEDEMTCLVAGANFLLKAIRHEAFTHMEGQKEFVQIDHNELFPYLLVNIGSGVSIIKVDGDGKYQRVSGTNVGGGTYWGLGRLLTKCKNFDELLELSQQGDSSNVDMLVGDIYGGLDYSKIGLSASTIASSFGKTISETKELSDYRPEDISLSLLRMISYNIGQISYLNALRYGLKKIFFGGFFIRGHAYTMDTISFAVHFWSKGQAQAMFLRHEGFLGALGAFMSYENHGLDYLRAHQLVERFPMEAPCYGGKILGPPLGNLNEKISWLEKFVQKGTQITAPVPMAPPGTTGMGGFERPSSRGNTLRSDASAALNIGVLHLVPTLEEFPLLADPKMYEPNTIDLLDHGELEYWCTVLSEHLPDLVDKAVASEGGTDDAKRRGDAFAHAFSAHLARLMEEPAAYGKLGLAKLLELREECLREFQFMDAYITIKQRENEASLAVLADLLIELDSMNEEDRLLALIEGVLAANIFDWGSRACVDLYHKGTIIEIYRMSRKKMQRPWRVDDFDMFKERMLGSGDKKSQPYKRALFFVDNSGADVVLGMLPLARELLRRGTEVVLIANSLPALNDVTALELPEIVAEAAKHCDIIRKAAEAGGLLMDAMVSIQEDGLKNHSTSVSLMVVENGSGGPCIDLRQVSSDLAAVAKDADLIILEGMGRAIHTNLNAHFKCDSLKLAMNSYDTQVHSILRRFDFTGTVLLNHPSSKFVIMMLAEVL</sequence>
<dbReference type="EC" id="2.7.1.33" evidence="5"/>
<dbReference type="FunFam" id="3.30.420.40:FF:000442">
    <property type="entry name" value="Pantothenate kinase 1"/>
    <property type="match status" value="1"/>
</dbReference>
<evidence type="ECO:0000256" key="11">
    <source>
        <dbReference type="ARBA" id="ARBA00022801"/>
    </source>
</evidence>
<dbReference type="SUPFAM" id="SSF111321">
    <property type="entry name" value="AF1104-like"/>
    <property type="match status" value="1"/>
</dbReference>
<evidence type="ECO:0000256" key="10">
    <source>
        <dbReference type="ARBA" id="ARBA00022777"/>
    </source>
</evidence>
<evidence type="ECO:0000256" key="21">
    <source>
        <dbReference type="ARBA" id="ARBA00068274"/>
    </source>
</evidence>
<accession>A0AAV8QET5</accession>
<dbReference type="Pfam" id="PF01937">
    <property type="entry name" value="ARMT1-like_dom"/>
    <property type="match status" value="1"/>
</dbReference>
<comment type="pathway">
    <text evidence="3">Cofactor biosynthesis; coenzyme A biosynthesis; CoA from (R)-pantothenate: step 1/5.</text>
</comment>
<keyword evidence="10" id="KW-0418">Kinase</keyword>
<dbReference type="Pfam" id="PF03630">
    <property type="entry name" value="Fumble"/>
    <property type="match status" value="1"/>
</dbReference>
<dbReference type="InterPro" id="IPR036075">
    <property type="entry name" value="ARMT-1-like_metal-bd_sf"/>
</dbReference>
<evidence type="ECO:0000256" key="1">
    <source>
        <dbReference type="ARBA" id="ARBA00001936"/>
    </source>
</evidence>
<evidence type="ECO:0000256" key="6">
    <source>
        <dbReference type="ARBA" id="ARBA00022596"/>
    </source>
</evidence>
<evidence type="ECO:0000256" key="14">
    <source>
        <dbReference type="ARBA" id="ARBA00023211"/>
    </source>
</evidence>